<feature type="compositionally biased region" description="Low complexity" evidence="1">
    <location>
        <begin position="49"/>
        <end position="61"/>
    </location>
</feature>
<protein>
    <submittedName>
        <fullName evidence="2">Uncharacterized protein</fullName>
    </submittedName>
</protein>
<feature type="region of interest" description="Disordered" evidence="1">
    <location>
        <begin position="1"/>
        <end position="61"/>
    </location>
</feature>
<feature type="compositionally biased region" description="Polar residues" evidence="1">
    <location>
        <begin position="34"/>
        <end position="48"/>
    </location>
</feature>
<evidence type="ECO:0000313" key="2">
    <source>
        <dbReference type="EMBL" id="MFB2891673.1"/>
    </source>
</evidence>
<accession>A0ABV4XIX4</accession>
<name>A0ABV4XIX4_9CYAN</name>
<reference evidence="2 3" key="1">
    <citation type="submission" date="2024-09" db="EMBL/GenBank/DDBJ databases">
        <title>Floridaenema gen nov. (Aerosakkonemataceae, Aerosakkonematales ord. nov., Cyanobacteria) from benthic tropical and subtropical fresh waters, with the description of four new species.</title>
        <authorList>
            <person name="Moretto J.A."/>
            <person name="Berthold D.E."/>
            <person name="Lefler F.W."/>
            <person name="Huang I.-S."/>
            <person name="Laughinghouse H. IV."/>
        </authorList>
    </citation>
    <scope>NUCLEOTIDE SEQUENCE [LARGE SCALE GENOMIC DNA]</scope>
    <source>
        <strain evidence="2 3">BLCC-F50</strain>
    </source>
</reference>
<dbReference type="Proteomes" id="UP001576784">
    <property type="component" value="Unassembled WGS sequence"/>
</dbReference>
<dbReference type="RefSeq" id="WP_413261349.1">
    <property type="nucleotide sequence ID" value="NZ_JBHFNR010000015.1"/>
</dbReference>
<feature type="compositionally biased region" description="Basic and acidic residues" evidence="1">
    <location>
        <begin position="1"/>
        <end position="12"/>
    </location>
</feature>
<keyword evidence="3" id="KW-1185">Reference proteome</keyword>
<proteinExistence type="predicted"/>
<comment type="caution">
    <text evidence="2">The sequence shown here is derived from an EMBL/GenBank/DDBJ whole genome shotgun (WGS) entry which is preliminary data.</text>
</comment>
<evidence type="ECO:0000313" key="3">
    <source>
        <dbReference type="Proteomes" id="UP001576784"/>
    </source>
</evidence>
<evidence type="ECO:0000256" key="1">
    <source>
        <dbReference type="SAM" id="MobiDB-lite"/>
    </source>
</evidence>
<sequence length="61" mass="6789">MNDKLLNGDKRSMHSRQITNVTRQDGAGGRITPVTRQETKQIIENTITQSSQSKRSQSSSS</sequence>
<gene>
    <name evidence="2" type="ORF">ACE1CI_01895</name>
</gene>
<organism evidence="2 3">
    <name type="scientific">Floridaenema flaviceps BLCC-F50</name>
    <dbReference type="NCBI Taxonomy" id="3153642"/>
    <lineage>
        <taxon>Bacteria</taxon>
        <taxon>Bacillati</taxon>
        <taxon>Cyanobacteriota</taxon>
        <taxon>Cyanophyceae</taxon>
        <taxon>Oscillatoriophycideae</taxon>
        <taxon>Aerosakkonematales</taxon>
        <taxon>Aerosakkonemataceae</taxon>
        <taxon>Floridanema</taxon>
        <taxon>Floridanema flaviceps</taxon>
    </lineage>
</organism>
<dbReference type="EMBL" id="JBHFNR010000015">
    <property type="protein sequence ID" value="MFB2891673.1"/>
    <property type="molecule type" value="Genomic_DNA"/>
</dbReference>